<dbReference type="EMBL" id="SUMF01000055">
    <property type="protein sequence ID" value="TJZ63855.1"/>
    <property type="molecule type" value="Genomic_DNA"/>
</dbReference>
<evidence type="ECO:0000313" key="1">
    <source>
        <dbReference type="EMBL" id="TJZ63855.1"/>
    </source>
</evidence>
<dbReference type="AlphaFoldDB" id="A0A4U0P8J7"/>
<organism evidence="1 2">
    <name type="scientific">Chitiniphilus eburneus</name>
    <dbReference type="NCBI Taxonomy" id="2571148"/>
    <lineage>
        <taxon>Bacteria</taxon>
        <taxon>Pseudomonadati</taxon>
        <taxon>Pseudomonadota</taxon>
        <taxon>Betaproteobacteria</taxon>
        <taxon>Neisseriales</taxon>
        <taxon>Chitinibacteraceae</taxon>
        <taxon>Chitiniphilus</taxon>
    </lineage>
</organism>
<evidence type="ECO:0000313" key="2">
    <source>
        <dbReference type="Proteomes" id="UP000310016"/>
    </source>
</evidence>
<accession>A0A4U0P8J7</accession>
<name>A0A4U0P8J7_9NEIS</name>
<protein>
    <submittedName>
        <fullName evidence="1">Uncharacterized protein</fullName>
    </submittedName>
</protein>
<dbReference type="Proteomes" id="UP000310016">
    <property type="component" value="Unassembled WGS sequence"/>
</dbReference>
<proteinExistence type="predicted"/>
<sequence length="144" mass="15912">MKQLFMMIFFGGSFLLTSSEIDVRPGVVVEVTPKKPLEAITSGAYVSIDVSKMLMREGDDLFSLRKKIEKTFPSQSVVIDLVAEDGSDVSFVFNGGSSISGDSASLILRPENETVPLSTKYKKILIRSSVLLAKVKIFWHNYSL</sequence>
<comment type="caution">
    <text evidence="1">The sequence shown here is derived from an EMBL/GenBank/DDBJ whole genome shotgun (WGS) entry which is preliminary data.</text>
</comment>
<reference evidence="1 2" key="1">
    <citation type="submission" date="2019-04" db="EMBL/GenBank/DDBJ databases">
        <title>Chitiniphilus eburnea sp. nov., a novel chitinolytic bacterium isolated from aquaculture sludge.</title>
        <authorList>
            <person name="Sheng M."/>
        </authorList>
    </citation>
    <scope>NUCLEOTIDE SEQUENCE [LARGE SCALE GENOMIC DNA]</scope>
    <source>
        <strain evidence="1 2">HX-2-15</strain>
    </source>
</reference>
<dbReference type="RefSeq" id="WP_136775120.1">
    <property type="nucleotide sequence ID" value="NZ_CP156074.1"/>
</dbReference>
<keyword evidence="2" id="KW-1185">Reference proteome</keyword>
<gene>
    <name evidence="1" type="ORF">FAZ21_19595</name>
</gene>